<organism evidence="2 3">
    <name type="scientific">Aureibacillus halotolerans</name>
    <dbReference type="NCBI Taxonomy" id="1508390"/>
    <lineage>
        <taxon>Bacteria</taxon>
        <taxon>Bacillati</taxon>
        <taxon>Bacillota</taxon>
        <taxon>Bacilli</taxon>
        <taxon>Bacillales</taxon>
        <taxon>Bacillaceae</taxon>
        <taxon>Aureibacillus</taxon>
    </lineage>
</organism>
<gene>
    <name evidence="2" type="ORF">EV213_104247</name>
</gene>
<keyword evidence="3" id="KW-1185">Reference proteome</keyword>
<name>A0A4R6U8W7_9BACI</name>
<protein>
    <recommendedName>
        <fullName evidence="4">DUF4352 domain-containing protein</fullName>
    </recommendedName>
</protein>
<comment type="caution">
    <text evidence="2">The sequence shown here is derived from an EMBL/GenBank/DDBJ whole genome shotgun (WGS) entry which is preliminary data.</text>
</comment>
<dbReference type="Proteomes" id="UP000295632">
    <property type="component" value="Unassembled WGS sequence"/>
</dbReference>
<evidence type="ECO:0000313" key="2">
    <source>
        <dbReference type="EMBL" id="TDQ41249.1"/>
    </source>
</evidence>
<evidence type="ECO:0000256" key="1">
    <source>
        <dbReference type="SAM" id="SignalP"/>
    </source>
</evidence>
<evidence type="ECO:0008006" key="4">
    <source>
        <dbReference type="Google" id="ProtNLM"/>
    </source>
</evidence>
<feature type="signal peptide" evidence="1">
    <location>
        <begin position="1"/>
        <end position="24"/>
    </location>
</feature>
<accession>A0A4R6U8W7</accession>
<dbReference type="EMBL" id="SNYJ01000004">
    <property type="protein sequence ID" value="TDQ41249.1"/>
    <property type="molecule type" value="Genomic_DNA"/>
</dbReference>
<reference evidence="2 3" key="1">
    <citation type="submission" date="2019-03" db="EMBL/GenBank/DDBJ databases">
        <title>Genomic Encyclopedia of Type Strains, Phase IV (KMG-IV): sequencing the most valuable type-strain genomes for metagenomic binning, comparative biology and taxonomic classification.</title>
        <authorList>
            <person name="Goeker M."/>
        </authorList>
    </citation>
    <scope>NUCLEOTIDE SEQUENCE [LARGE SCALE GENOMIC DNA]</scope>
    <source>
        <strain evidence="2 3">DSM 28697</strain>
    </source>
</reference>
<sequence>MRRCALFMMIFFVIVVAGCSGEEAATNEKEEQDTNTSGYTTKTMTLGEPVIQSSTLGEYEMTIHSVKSIEVPEDLKSEGLAARLVFDVSIQAIDPKYSNSEIIFDDFIDSRLYIAGTEESIGVHGTWAHPEIIDLPEELITKEKPVDGQMLFGVIEEVEDYQLIFGEGLEAATDKLVLEFSHEEIQ</sequence>
<feature type="chain" id="PRO_5020777295" description="DUF4352 domain-containing protein" evidence="1">
    <location>
        <begin position="25"/>
        <end position="186"/>
    </location>
</feature>
<proteinExistence type="predicted"/>
<evidence type="ECO:0000313" key="3">
    <source>
        <dbReference type="Proteomes" id="UP000295632"/>
    </source>
</evidence>
<keyword evidence="1" id="KW-0732">Signal</keyword>
<dbReference type="PROSITE" id="PS51257">
    <property type="entry name" value="PROKAR_LIPOPROTEIN"/>
    <property type="match status" value="1"/>
</dbReference>
<dbReference type="AlphaFoldDB" id="A0A4R6U8W7"/>